<reference evidence="1" key="2">
    <citation type="journal article" date="2023" name="Microbiol Resour">
        <title>Decontamination and Annotation of the Draft Genome Sequence of the Oomycete Lagenidium giganteum ARSEF 373.</title>
        <authorList>
            <person name="Morgan W.R."/>
            <person name="Tartar A."/>
        </authorList>
    </citation>
    <scope>NUCLEOTIDE SEQUENCE</scope>
    <source>
        <strain evidence="1">ARSEF 373</strain>
    </source>
</reference>
<evidence type="ECO:0000313" key="1">
    <source>
        <dbReference type="EMBL" id="DBA00960.1"/>
    </source>
</evidence>
<sequence>MLIIRDEHVSERLSETPTMTLGDMVDALKLRFNVSVSRQTVRRHIDGSGFSIKQLHNQPSAMNSDINNGWSKRGVGSTQVRTSSKGANVHIIASISRNGLVYFETRFGSFTKVACQEFVRSMLRSVPVFEDEEFADACFLRLAPYSPMLNLIENAFSALEAEVTRYLGARRTRILNTPPSTTIAVHRISILHQAAIPQVMTQIRCVRAYSHAVAFRYDAIVMRDMPVGT</sequence>
<protein>
    <recommendedName>
        <fullName evidence="3">Tc1-like transposase DDE domain-containing protein</fullName>
    </recommendedName>
</protein>
<evidence type="ECO:0000313" key="2">
    <source>
        <dbReference type="Proteomes" id="UP001146120"/>
    </source>
</evidence>
<dbReference type="AlphaFoldDB" id="A0AAV2Z580"/>
<dbReference type="Proteomes" id="UP001146120">
    <property type="component" value="Unassembled WGS sequence"/>
</dbReference>
<evidence type="ECO:0008006" key="3">
    <source>
        <dbReference type="Google" id="ProtNLM"/>
    </source>
</evidence>
<reference evidence="1" key="1">
    <citation type="submission" date="2022-11" db="EMBL/GenBank/DDBJ databases">
        <authorList>
            <person name="Morgan W.R."/>
            <person name="Tartar A."/>
        </authorList>
    </citation>
    <scope>NUCLEOTIDE SEQUENCE</scope>
    <source>
        <strain evidence="1">ARSEF 373</strain>
    </source>
</reference>
<name>A0AAV2Z580_9STRA</name>
<comment type="caution">
    <text evidence="1">The sequence shown here is derived from an EMBL/GenBank/DDBJ whole genome shotgun (WGS) entry which is preliminary data.</text>
</comment>
<accession>A0AAV2Z580</accession>
<keyword evidence="2" id="KW-1185">Reference proteome</keyword>
<proteinExistence type="predicted"/>
<gene>
    <name evidence="1" type="ORF">N0F65_006221</name>
</gene>
<organism evidence="1 2">
    <name type="scientific">Lagenidium giganteum</name>
    <dbReference type="NCBI Taxonomy" id="4803"/>
    <lineage>
        <taxon>Eukaryota</taxon>
        <taxon>Sar</taxon>
        <taxon>Stramenopiles</taxon>
        <taxon>Oomycota</taxon>
        <taxon>Peronosporomycetes</taxon>
        <taxon>Pythiales</taxon>
        <taxon>Pythiaceae</taxon>
    </lineage>
</organism>
<dbReference type="EMBL" id="DAKRPA010000055">
    <property type="protein sequence ID" value="DBA00960.1"/>
    <property type="molecule type" value="Genomic_DNA"/>
</dbReference>